<evidence type="ECO:0000256" key="4">
    <source>
        <dbReference type="ARBA" id="ARBA00023172"/>
    </source>
</evidence>
<dbReference type="Gene3D" id="1.10.150.130">
    <property type="match status" value="1"/>
</dbReference>
<name>A0A7Y4GXR1_9BRAD</name>
<dbReference type="Gene3D" id="1.10.443.10">
    <property type="entry name" value="Intergrase catalytic core"/>
    <property type="match status" value="1"/>
</dbReference>
<dbReference type="Gene3D" id="3.30.160.390">
    <property type="entry name" value="Integrase, DNA-binding domain"/>
    <property type="match status" value="1"/>
</dbReference>
<dbReference type="CDD" id="cd00801">
    <property type="entry name" value="INT_P4_C"/>
    <property type="match status" value="1"/>
</dbReference>
<keyword evidence="4" id="KW-0233">DNA recombination</keyword>
<dbReference type="SUPFAM" id="SSF56349">
    <property type="entry name" value="DNA breaking-rejoining enzymes"/>
    <property type="match status" value="1"/>
</dbReference>
<protein>
    <submittedName>
        <fullName evidence="8">Integrase arm-type DNA-binding domain-containing protein</fullName>
    </submittedName>
</protein>
<evidence type="ECO:0000256" key="2">
    <source>
        <dbReference type="ARBA" id="ARBA00022908"/>
    </source>
</evidence>
<dbReference type="AlphaFoldDB" id="A0A7Y4GXR1"/>
<evidence type="ECO:0000259" key="5">
    <source>
        <dbReference type="Pfam" id="PF00589"/>
    </source>
</evidence>
<keyword evidence="3 8" id="KW-0238">DNA-binding</keyword>
<dbReference type="PANTHER" id="PTHR30629">
    <property type="entry name" value="PROPHAGE INTEGRASE"/>
    <property type="match status" value="1"/>
</dbReference>
<evidence type="ECO:0000256" key="3">
    <source>
        <dbReference type="ARBA" id="ARBA00023125"/>
    </source>
</evidence>
<dbReference type="GO" id="GO:0015074">
    <property type="term" value="P:DNA integration"/>
    <property type="evidence" value="ECO:0007669"/>
    <property type="project" value="UniProtKB-KW"/>
</dbReference>
<dbReference type="Proteomes" id="UP000544122">
    <property type="component" value="Unassembled WGS sequence"/>
</dbReference>
<gene>
    <name evidence="8" type="ORF">HCN58_27660</name>
</gene>
<organism evidence="8 9">
    <name type="scientific">Bradyrhizobium australiense</name>
    <dbReference type="NCBI Taxonomy" id="2721161"/>
    <lineage>
        <taxon>Bacteria</taxon>
        <taxon>Pseudomonadati</taxon>
        <taxon>Pseudomonadota</taxon>
        <taxon>Alphaproteobacteria</taxon>
        <taxon>Hyphomicrobiales</taxon>
        <taxon>Nitrobacteraceae</taxon>
        <taxon>Bradyrhizobium</taxon>
    </lineage>
</organism>
<dbReference type="Pfam" id="PF13356">
    <property type="entry name" value="Arm-DNA-bind_3"/>
    <property type="match status" value="1"/>
</dbReference>
<evidence type="ECO:0000313" key="9">
    <source>
        <dbReference type="Proteomes" id="UP000544122"/>
    </source>
</evidence>
<feature type="domain" description="Integrase DNA-binding" evidence="6">
    <location>
        <begin position="3"/>
        <end position="88"/>
    </location>
</feature>
<dbReference type="GO" id="GO:0006310">
    <property type="term" value="P:DNA recombination"/>
    <property type="evidence" value="ECO:0007669"/>
    <property type="project" value="UniProtKB-KW"/>
</dbReference>
<evidence type="ECO:0000256" key="1">
    <source>
        <dbReference type="ARBA" id="ARBA00008857"/>
    </source>
</evidence>
<dbReference type="InterPro" id="IPR010998">
    <property type="entry name" value="Integrase_recombinase_N"/>
</dbReference>
<keyword evidence="2" id="KW-0229">DNA integration</keyword>
<dbReference type="InterPro" id="IPR025166">
    <property type="entry name" value="Integrase_DNA_bind_dom"/>
</dbReference>
<dbReference type="EMBL" id="JAAVLX010000010">
    <property type="protein sequence ID" value="NOJ43302.1"/>
    <property type="molecule type" value="Genomic_DNA"/>
</dbReference>
<feature type="domain" description="Tyr recombinase" evidence="5">
    <location>
        <begin position="214"/>
        <end position="339"/>
    </location>
</feature>
<dbReference type="InterPro" id="IPR013762">
    <property type="entry name" value="Integrase-like_cat_sf"/>
</dbReference>
<dbReference type="Pfam" id="PF00589">
    <property type="entry name" value="Phage_integrase"/>
    <property type="match status" value="1"/>
</dbReference>
<dbReference type="PANTHER" id="PTHR30629:SF2">
    <property type="entry name" value="PROPHAGE INTEGRASE INTS-RELATED"/>
    <property type="match status" value="1"/>
</dbReference>
<evidence type="ECO:0000313" key="8">
    <source>
        <dbReference type="EMBL" id="NOJ43302.1"/>
    </source>
</evidence>
<evidence type="ECO:0000259" key="6">
    <source>
        <dbReference type="Pfam" id="PF13356"/>
    </source>
</evidence>
<sequence length="396" mass="45499">MMLNASQIKSLQPGAHADAGGLYLIVRDNGARRWAFRFTGTDGKRAQMEFATAGDKEGQLSLSEARDQARAYRLALKKDGIDPRHKKRIEDNASTTFAEHWNANYKAWCVGKHPDEEKAWQRSLRDVPSLHKLTLQEIDTTHVKKALEKIWHEKPITANRTRGRIEKVLDAAKVERLRTGDNPASWRGNLKFVFTSARKLNKKKGHASVPYAKAPSLMAELNDDPTRVARCVEVGILTVARSQEIRLMEWTEIDFKKRTWLIPGEKMKIKEDAEQKPRDHLVPLTDQAIAIIKTMPRLGRYVFPSDHTVEHQPFFPNALTNCIKRAGFDATMHGIRTSFRNWGADNEKHNFRREVLEFCLAHRVGDEAERSYWTSDMIKRRRIAMEAWANFVKPPD</sequence>
<reference evidence="8 9" key="1">
    <citation type="submission" date="2020-03" db="EMBL/GenBank/DDBJ databases">
        <title>Bradyrhizobium diversity isolated from nodules of Indigofera sp.</title>
        <authorList>
            <person name="Klepa M."/>
            <person name="Helene L."/>
            <person name="Hungria M."/>
        </authorList>
    </citation>
    <scope>NUCLEOTIDE SEQUENCE [LARGE SCALE GENOMIC DNA]</scope>
    <source>
        <strain evidence="8 9">WSM 1791</strain>
    </source>
</reference>
<dbReference type="InterPro" id="IPR038488">
    <property type="entry name" value="Integrase_DNA-bd_sf"/>
</dbReference>
<comment type="similarity">
    <text evidence="1">Belongs to the 'phage' integrase family.</text>
</comment>
<dbReference type="GO" id="GO:0003677">
    <property type="term" value="F:DNA binding"/>
    <property type="evidence" value="ECO:0007669"/>
    <property type="project" value="UniProtKB-KW"/>
</dbReference>
<accession>A0A7Y4GXR1</accession>
<dbReference type="InterPro" id="IPR050808">
    <property type="entry name" value="Phage_Integrase"/>
</dbReference>
<dbReference type="Pfam" id="PF22022">
    <property type="entry name" value="Phage_int_M"/>
    <property type="match status" value="1"/>
</dbReference>
<keyword evidence="9" id="KW-1185">Reference proteome</keyword>
<dbReference type="InterPro" id="IPR002104">
    <property type="entry name" value="Integrase_catalytic"/>
</dbReference>
<evidence type="ECO:0000259" key="7">
    <source>
        <dbReference type="Pfam" id="PF22022"/>
    </source>
</evidence>
<comment type="caution">
    <text evidence="8">The sequence shown here is derived from an EMBL/GenBank/DDBJ whole genome shotgun (WGS) entry which is preliminary data.</text>
</comment>
<feature type="domain" description="Phage integrase central" evidence="7">
    <location>
        <begin position="97"/>
        <end position="189"/>
    </location>
</feature>
<dbReference type="InterPro" id="IPR053876">
    <property type="entry name" value="Phage_int_M"/>
</dbReference>
<dbReference type="InterPro" id="IPR011010">
    <property type="entry name" value="DNA_brk_join_enz"/>
</dbReference>
<proteinExistence type="inferred from homology"/>